<accession>A0A4Y3KRG4</accession>
<comment type="caution">
    <text evidence="2">The sequence shown here is derived from an EMBL/GenBank/DDBJ whole genome shotgun (WGS) entry which is preliminary data.</text>
</comment>
<evidence type="ECO:0000313" key="2">
    <source>
        <dbReference type="EMBL" id="GEA85974.1"/>
    </source>
</evidence>
<name>A0A4Y3KRG4_9CELL</name>
<reference evidence="2 3" key="1">
    <citation type="submission" date="2019-06" db="EMBL/GenBank/DDBJ databases">
        <title>Whole genome shotgun sequence of Cellulomonas gelida NBRC 3748.</title>
        <authorList>
            <person name="Hosoyama A."/>
            <person name="Uohara A."/>
            <person name="Ohji S."/>
            <person name="Ichikawa N."/>
        </authorList>
    </citation>
    <scope>NUCLEOTIDE SEQUENCE [LARGE SCALE GENOMIC DNA]</scope>
    <source>
        <strain evidence="2 3">NBRC 3748</strain>
    </source>
</reference>
<keyword evidence="1" id="KW-0472">Membrane</keyword>
<organism evidence="2 3">
    <name type="scientific">Cellulomonas gelida</name>
    <dbReference type="NCBI Taxonomy" id="1712"/>
    <lineage>
        <taxon>Bacteria</taxon>
        <taxon>Bacillati</taxon>
        <taxon>Actinomycetota</taxon>
        <taxon>Actinomycetes</taxon>
        <taxon>Micrococcales</taxon>
        <taxon>Cellulomonadaceae</taxon>
        <taxon>Cellulomonas</taxon>
    </lineage>
</organism>
<evidence type="ECO:0000313" key="3">
    <source>
        <dbReference type="Proteomes" id="UP000320461"/>
    </source>
</evidence>
<keyword evidence="1" id="KW-1133">Transmembrane helix</keyword>
<feature type="transmembrane region" description="Helical" evidence="1">
    <location>
        <begin position="38"/>
        <end position="60"/>
    </location>
</feature>
<dbReference type="EMBL" id="BJLQ01000066">
    <property type="protein sequence ID" value="GEA85974.1"/>
    <property type="molecule type" value="Genomic_DNA"/>
</dbReference>
<proteinExistence type="predicted"/>
<sequence length="218" mass="22123">MTTLNIDATVAAEAAVEPGTACGRRGTRSASRAPQARWSGWVPSLMAALLAIVSVIFGSAPASAAPAPCSYDTVAYTYDATARLSAPYALVEAGTGCPAGSGAASWVSPVSSGRFGVAANTAADVARPLSQVEARTLTDALRPDKLSHVFDPKHNFGPLVETYGSEAGAMEQIVRRLDGAGLLSSGVFEVTTQVGGQSVVVRGAVVNGVARIGTAFTP</sequence>
<keyword evidence="1" id="KW-0812">Transmembrane</keyword>
<evidence type="ECO:0000256" key="1">
    <source>
        <dbReference type="SAM" id="Phobius"/>
    </source>
</evidence>
<dbReference type="Proteomes" id="UP000320461">
    <property type="component" value="Unassembled WGS sequence"/>
</dbReference>
<gene>
    <name evidence="2" type="ORF">CGE01nite_32250</name>
</gene>
<dbReference type="AlphaFoldDB" id="A0A4Y3KRG4"/>
<protein>
    <submittedName>
        <fullName evidence="2">Uncharacterized protein</fullName>
    </submittedName>
</protein>
<keyword evidence="3" id="KW-1185">Reference proteome</keyword>